<feature type="domain" description="RING-type" evidence="16">
    <location>
        <begin position="342"/>
        <end position="384"/>
    </location>
</feature>
<dbReference type="SUPFAM" id="SSF57850">
    <property type="entry name" value="RING/U-box"/>
    <property type="match status" value="1"/>
</dbReference>
<evidence type="ECO:0000313" key="18">
    <source>
        <dbReference type="Proteomes" id="UP000785200"/>
    </source>
</evidence>
<keyword evidence="7 12" id="KW-0863">Zinc-finger</keyword>
<dbReference type="GO" id="GO:0016567">
    <property type="term" value="P:protein ubiquitination"/>
    <property type="evidence" value="ECO:0007669"/>
    <property type="project" value="TreeGrafter"/>
</dbReference>
<comment type="caution">
    <text evidence="17">The sequence shown here is derived from an EMBL/GenBank/DDBJ whole genome shotgun (WGS) entry which is preliminary data.</text>
</comment>
<evidence type="ECO:0000256" key="10">
    <source>
        <dbReference type="ARBA" id="ARBA00022989"/>
    </source>
</evidence>
<dbReference type="PANTHER" id="PTHR45977">
    <property type="entry name" value="TARGET OF ERK KINASE MPK-1"/>
    <property type="match status" value="1"/>
</dbReference>
<evidence type="ECO:0000256" key="4">
    <source>
        <dbReference type="ARBA" id="ARBA00022679"/>
    </source>
</evidence>
<evidence type="ECO:0000256" key="5">
    <source>
        <dbReference type="ARBA" id="ARBA00022692"/>
    </source>
</evidence>
<dbReference type="Gene3D" id="3.30.40.10">
    <property type="entry name" value="Zinc/RING finger domain, C3HC4 (zinc finger)"/>
    <property type="match status" value="1"/>
</dbReference>
<keyword evidence="8" id="KW-0833">Ubl conjugation pathway</keyword>
<evidence type="ECO:0000256" key="14">
    <source>
        <dbReference type="SAM" id="Phobius"/>
    </source>
</evidence>
<keyword evidence="10 14" id="KW-1133">Transmembrane helix</keyword>
<keyword evidence="9" id="KW-0862">Zinc</keyword>
<dbReference type="PANTHER" id="PTHR45977:SF4">
    <property type="entry name" value="RING-TYPE DOMAIN-CONTAINING PROTEIN"/>
    <property type="match status" value="1"/>
</dbReference>
<name>A0A9P7AW27_9HELO</name>
<accession>A0A9P7AW27</accession>
<dbReference type="GO" id="GO:0008270">
    <property type="term" value="F:zinc ion binding"/>
    <property type="evidence" value="ECO:0007669"/>
    <property type="project" value="UniProtKB-KW"/>
</dbReference>
<feature type="transmembrane region" description="Helical" evidence="14">
    <location>
        <begin position="204"/>
        <end position="225"/>
    </location>
</feature>
<feature type="region of interest" description="Disordered" evidence="13">
    <location>
        <begin position="393"/>
        <end position="449"/>
    </location>
</feature>
<evidence type="ECO:0000256" key="9">
    <source>
        <dbReference type="ARBA" id="ARBA00022833"/>
    </source>
</evidence>
<protein>
    <recommendedName>
        <fullName evidence="3">RING-type E3 ubiquitin transferase</fullName>
        <ecNumber evidence="3">2.3.2.27</ecNumber>
    </recommendedName>
</protein>
<keyword evidence="15" id="KW-0732">Signal</keyword>
<evidence type="ECO:0000256" key="12">
    <source>
        <dbReference type="PROSITE-ProRule" id="PRU00175"/>
    </source>
</evidence>
<dbReference type="PROSITE" id="PS50089">
    <property type="entry name" value="ZF_RING_2"/>
    <property type="match status" value="1"/>
</dbReference>
<dbReference type="Proteomes" id="UP000785200">
    <property type="component" value="Unassembled WGS sequence"/>
</dbReference>
<keyword evidence="4" id="KW-0808">Transferase</keyword>
<gene>
    <name evidence="17" type="ORF">D0Z07_5993</name>
</gene>
<keyword evidence="11 14" id="KW-0472">Membrane</keyword>
<keyword evidence="17" id="KW-0675">Receptor</keyword>
<sequence>MATSIVARSMAYLLSLLLLAALVSGQVVQPSNATLPTSESIFTQLTVTGDATLNPSVFNIAPLTANVGLGGNAGVVAQTQFAGTIQLIDPSNQNNASTEDISYISCDPNIQSSNIDPTQVVEAAGRVKPKGIILYSTTSQECNLSGQFPSSTIYTMTSVEQSIALLKAVQARPLHGQVASNSSSGPATNNAGGPAPTTAVAMSILYSITGIITLLFLIIIATGAFRAHRHPERYGPRTGVAGRPRQSRAKGLARAMLETLPIVKFGDPEPVKPGSRDIELADGTTSVHNTTEAVTENAHTGNEDTKTASSTSGTEESGLGAAQAESVHSGQEAAPKEAELGCSICTEDFTTGEDVRVLPCHHKYHPACIDPWLLNVSGTCPLCSRHDLRPVQSESAEPISPTAEGSELPPPLAVNEGSDQQADTAAETTAGSNDASNNQQHRRVSRFLDLNRLRHAPADERIAALRRLREHSQQEGELAEGVAEDAEEPSRRARLTGRLRDTFRIKTRTATQE</sequence>
<evidence type="ECO:0000256" key="11">
    <source>
        <dbReference type="ARBA" id="ARBA00023136"/>
    </source>
</evidence>
<comment type="catalytic activity">
    <reaction evidence="1">
        <text>S-ubiquitinyl-[E2 ubiquitin-conjugating enzyme]-L-cysteine + [acceptor protein]-L-lysine = [E2 ubiquitin-conjugating enzyme]-L-cysteine + N(6)-ubiquitinyl-[acceptor protein]-L-lysine.</text>
        <dbReference type="EC" id="2.3.2.27"/>
    </reaction>
</comment>
<evidence type="ECO:0000256" key="3">
    <source>
        <dbReference type="ARBA" id="ARBA00012483"/>
    </source>
</evidence>
<dbReference type="CDD" id="cd16454">
    <property type="entry name" value="RING-H2_PA-TM-RING"/>
    <property type="match status" value="1"/>
</dbReference>
<dbReference type="SMART" id="SM00184">
    <property type="entry name" value="RING"/>
    <property type="match status" value="1"/>
</dbReference>
<feature type="compositionally biased region" description="Low complexity" evidence="13">
    <location>
        <begin position="309"/>
        <end position="318"/>
    </location>
</feature>
<evidence type="ECO:0000256" key="7">
    <source>
        <dbReference type="ARBA" id="ARBA00022771"/>
    </source>
</evidence>
<proteinExistence type="predicted"/>
<reference evidence="17" key="1">
    <citation type="submission" date="2019-07" db="EMBL/GenBank/DDBJ databases">
        <title>Hyphodiscus hymeniophilus genome sequencing and assembly.</title>
        <authorList>
            <person name="Kramer G."/>
            <person name="Nodwell J."/>
        </authorList>
    </citation>
    <scope>NUCLEOTIDE SEQUENCE</scope>
    <source>
        <strain evidence="17">ATCC 34498</strain>
    </source>
</reference>
<feature type="region of interest" description="Disordered" evidence="13">
    <location>
        <begin position="471"/>
        <end position="495"/>
    </location>
</feature>
<comment type="subcellular location">
    <subcellularLocation>
        <location evidence="2">Membrane</location>
        <topology evidence="2">Multi-pass membrane protein</topology>
    </subcellularLocation>
</comment>
<evidence type="ECO:0000256" key="6">
    <source>
        <dbReference type="ARBA" id="ARBA00022723"/>
    </source>
</evidence>
<dbReference type="AlphaFoldDB" id="A0A9P7AW27"/>
<evidence type="ECO:0000256" key="2">
    <source>
        <dbReference type="ARBA" id="ARBA00004141"/>
    </source>
</evidence>
<dbReference type="GO" id="GO:0061630">
    <property type="term" value="F:ubiquitin protein ligase activity"/>
    <property type="evidence" value="ECO:0007669"/>
    <property type="project" value="UniProtKB-EC"/>
</dbReference>
<keyword evidence="6" id="KW-0479">Metal-binding</keyword>
<evidence type="ECO:0000256" key="1">
    <source>
        <dbReference type="ARBA" id="ARBA00000900"/>
    </source>
</evidence>
<dbReference type="EC" id="2.3.2.27" evidence="3"/>
<evidence type="ECO:0000256" key="8">
    <source>
        <dbReference type="ARBA" id="ARBA00022786"/>
    </source>
</evidence>
<feature type="chain" id="PRO_5040306507" description="RING-type E3 ubiquitin transferase" evidence="15">
    <location>
        <begin position="26"/>
        <end position="513"/>
    </location>
</feature>
<dbReference type="GO" id="GO:0016020">
    <property type="term" value="C:membrane"/>
    <property type="evidence" value="ECO:0007669"/>
    <property type="project" value="UniProtKB-SubCell"/>
</dbReference>
<evidence type="ECO:0000313" key="17">
    <source>
        <dbReference type="EMBL" id="KAG0647939.1"/>
    </source>
</evidence>
<organism evidence="17 18">
    <name type="scientific">Hyphodiscus hymeniophilus</name>
    <dbReference type="NCBI Taxonomy" id="353542"/>
    <lineage>
        <taxon>Eukaryota</taxon>
        <taxon>Fungi</taxon>
        <taxon>Dikarya</taxon>
        <taxon>Ascomycota</taxon>
        <taxon>Pezizomycotina</taxon>
        <taxon>Leotiomycetes</taxon>
        <taxon>Helotiales</taxon>
        <taxon>Hyphodiscaceae</taxon>
        <taxon>Hyphodiscus</taxon>
    </lineage>
</organism>
<feature type="signal peptide" evidence="15">
    <location>
        <begin position="1"/>
        <end position="25"/>
    </location>
</feature>
<feature type="region of interest" description="Disordered" evidence="13">
    <location>
        <begin position="293"/>
        <end position="334"/>
    </location>
</feature>
<evidence type="ECO:0000256" key="15">
    <source>
        <dbReference type="SAM" id="SignalP"/>
    </source>
</evidence>
<dbReference type="InterPro" id="IPR013083">
    <property type="entry name" value="Znf_RING/FYVE/PHD"/>
</dbReference>
<dbReference type="EMBL" id="VNKQ01000011">
    <property type="protein sequence ID" value="KAG0647939.1"/>
    <property type="molecule type" value="Genomic_DNA"/>
</dbReference>
<keyword evidence="5 14" id="KW-0812">Transmembrane</keyword>
<dbReference type="GO" id="GO:0006511">
    <property type="term" value="P:ubiquitin-dependent protein catabolic process"/>
    <property type="evidence" value="ECO:0007669"/>
    <property type="project" value="TreeGrafter"/>
</dbReference>
<feature type="compositionally biased region" description="Low complexity" evidence="13">
    <location>
        <begin position="419"/>
        <end position="430"/>
    </location>
</feature>
<dbReference type="InterPro" id="IPR001841">
    <property type="entry name" value="Znf_RING"/>
</dbReference>
<dbReference type="OrthoDB" id="8062037at2759"/>
<evidence type="ECO:0000256" key="13">
    <source>
        <dbReference type="SAM" id="MobiDB-lite"/>
    </source>
</evidence>
<evidence type="ECO:0000259" key="16">
    <source>
        <dbReference type="PROSITE" id="PS50089"/>
    </source>
</evidence>
<dbReference type="Pfam" id="PF13639">
    <property type="entry name" value="zf-RING_2"/>
    <property type="match status" value="1"/>
</dbReference>
<keyword evidence="18" id="KW-1185">Reference proteome</keyword>